<sequence length="114" mass="11857">MSERGDGIQVVHGSRTVSAGRLREQADELERALGGALGRADHAGGAGAAPERPGAGFDVEFAGLTELVQNAFGATARTLRDHAAKAELSEQNYTRAEQAGVESAERVRTGLEGL</sequence>
<dbReference type="RefSeq" id="WP_185109915.1">
    <property type="nucleotide sequence ID" value="NZ_BAAAXY010000241.1"/>
</dbReference>
<dbReference type="Proteomes" id="UP000565579">
    <property type="component" value="Unassembled WGS sequence"/>
</dbReference>
<reference evidence="1 2" key="1">
    <citation type="submission" date="2020-08" db="EMBL/GenBank/DDBJ databases">
        <title>Sequencing the genomes of 1000 actinobacteria strains.</title>
        <authorList>
            <person name="Klenk H.-P."/>
        </authorList>
    </citation>
    <scope>NUCLEOTIDE SEQUENCE [LARGE SCALE GENOMIC DNA]</scope>
    <source>
        <strain evidence="1 2">DSM 43768</strain>
    </source>
</reference>
<protein>
    <submittedName>
        <fullName evidence="1">Uncharacterized protein</fullName>
    </submittedName>
</protein>
<comment type="caution">
    <text evidence="1">The sequence shown here is derived from an EMBL/GenBank/DDBJ whole genome shotgun (WGS) entry which is preliminary data.</text>
</comment>
<organism evidence="1 2">
    <name type="scientific">Nonomuraea rubra</name>
    <dbReference type="NCBI Taxonomy" id="46180"/>
    <lineage>
        <taxon>Bacteria</taxon>
        <taxon>Bacillati</taxon>
        <taxon>Actinomycetota</taxon>
        <taxon>Actinomycetes</taxon>
        <taxon>Streptosporangiales</taxon>
        <taxon>Streptosporangiaceae</taxon>
        <taxon>Nonomuraea</taxon>
    </lineage>
</organism>
<gene>
    <name evidence="1" type="ORF">HD593_010096</name>
</gene>
<keyword evidence="2" id="KW-1185">Reference proteome</keyword>
<dbReference type="AlphaFoldDB" id="A0A7X0U4Z0"/>
<evidence type="ECO:0000313" key="2">
    <source>
        <dbReference type="Proteomes" id="UP000565579"/>
    </source>
</evidence>
<accession>A0A7X0U4Z0</accession>
<proteinExistence type="predicted"/>
<dbReference type="EMBL" id="JACHMI010000001">
    <property type="protein sequence ID" value="MBB6555301.1"/>
    <property type="molecule type" value="Genomic_DNA"/>
</dbReference>
<name>A0A7X0U4Z0_9ACTN</name>
<evidence type="ECO:0000313" key="1">
    <source>
        <dbReference type="EMBL" id="MBB6555301.1"/>
    </source>
</evidence>